<organism evidence="1 2">
    <name type="scientific">Mycoplasmopsis caviae</name>
    <dbReference type="NCBI Taxonomy" id="55603"/>
    <lineage>
        <taxon>Bacteria</taxon>
        <taxon>Bacillati</taxon>
        <taxon>Mycoplasmatota</taxon>
        <taxon>Mycoplasmoidales</taxon>
        <taxon>Metamycoplasmataceae</taxon>
        <taxon>Mycoplasmopsis</taxon>
    </lineage>
</organism>
<dbReference type="EMBL" id="UZVY01000005">
    <property type="protein sequence ID" value="VDR42528.1"/>
    <property type="molecule type" value="Genomic_DNA"/>
</dbReference>
<dbReference type="Proteomes" id="UP000280036">
    <property type="component" value="Unassembled WGS sequence"/>
</dbReference>
<dbReference type="RefSeq" id="WP_126118682.1">
    <property type="nucleotide sequence ID" value="NZ_UZVY01000005.1"/>
</dbReference>
<protein>
    <submittedName>
        <fullName evidence="1">Uncharacterized protein</fullName>
    </submittedName>
</protein>
<dbReference type="AlphaFoldDB" id="A0A3P8KNM9"/>
<name>A0A3P8KNM9_9BACT</name>
<proteinExistence type="predicted"/>
<accession>A0A3P8KNM9</accession>
<evidence type="ECO:0000313" key="2">
    <source>
        <dbReference type="Proteomes" id="UP000280036"/>
    </source>
</evidence>
<sequence length="173" mass="20780">MFVKISKINGIEYVKIARSVRDKETKKVKQVIVKRLGKLEDLLKEDPNYIQNLKKYYSELSKQESQRKIELAKFGEIFMNFIEEDSDEINYTELTRVKRFDELENENLFDIEKIKEQFSNSSIEFEFFNYGNLVYKIIYEKLKLDKLMNSIKSTTQIKYDSIILFKILPIWES</sequence>
<evidence type="ECO:0000313" key="1">
    <source>
        <dbReference type="EMBL" id="VDR42528.1"/>
    </source>
</evidence>
<reference evidence="1 2" key="1">
    <citation type="submission" date="2018-12" db="EMBL/GenBank/DDBJ databases">
        <authorList>
            <consortium name="Pathogen Informatics"/>
        </authorList>
    </citation>
    <scope>NUCLEOTIDE SEQUENCE [LARGE SCALE GENOMIC DNA]</scope>
    <source>
        <strain evidence="1 2">NCTC10126</strain>
    </source>
</reference>
<gene>
    <name evidence="1" type="ORF">NCTC10126_01054</name>
</gene>